<keyword evidence="4 7" id="KW-0689">Ribosomal protein</keyword>
<evidence type="ECO:0000256" key="9">
    <source>
        <dbReference type="SAM" id="Phobius"/>
    </source>
</evidence>
<evidence type="ECO:0000256" key="2">
    <source>
        <dbReference type="ARBA" id="ARBA00011458"/>
    </source>
</evidence>
<protein>
    <recommendedName>
        <fullName evidence="6 7">Small ribosomal subunit protein bS18c</fullName>
    </recommendedName>
</protein>
<evidence type="ECO:0000256" key="1">
    <source>
        <dbReference type="ARBA" id="ARBA00005589"/>
    </source>
</evidence>
<dbReference type="PROSITE" id="PS00057">
    <property type="entry name" value="RIBOSOMAL_S18"/>
    <property type="match status" value="1"/>
</dbReference>
<dbReference type="InterPro" id="IPR001648">
    <property type="entry name" value="Ribosomal_bS18"/>
</dbReference>
<evidence type="ECO:0000256" key="4">
    <source>
        <dbReference type="ARBA" id="ARBA00022980"/>
    </source>
</evidence>
<reference evidence="10" key="2">
    <citation type="journal article" date="2011" name="PLoS ONE">
        <title>The Bryopsis hypnoides plastid genome: multimeric forms and complete nucleotide sequence.</title>
        <authorList>
            <person name="Lu F."/>
            <person name="Xu W."/>
            <person name="Tian C."/>
            <person name="Wang G."/>
            <person name="Niu J."/>
            <person name="Pan G."/>
            <person name="Hu S."/>
        </authorList>
    </citation>
    <scope>NUCLEOTIDE SEQUENCE</scope>
</reference>
<comment type="subcellular location">
    <subcellularLocation>
        <location evidence="7">Plastid</location>
        <location evidence="7">Chloroplast</location>
    </subcellularLocation>
</comment>
<evidence type="ECO:0000256" key="8">
    <source>
        <dbReference type="RuleBase" id="RU003910"/>
    </source>
</evidence>
<dbReference type="Pfam" id="PF01084">
    <property type="entry name" value="Ribosomal_S18"/>
    <property type="match status" value="1"/>
</dbReference>
<dbReference type="RefSeq" id="YP_003227024.1">
    <property type="nucleotide sequence ID" value="NC_013359.1"/>
</dbReference>
<sequence length="76" mass="8998">MFSKFVSQKLQQQDLNYKNILLLRKFISPEGKILPRRLTGLNTKQQRKISKAIKNARIMGFLPFIRIALYLIYLET</sequence>
<dbReference type="SUPFAM" id="SSF46911">
    <property type="entry name" value="Ribosomal protein S18"/>
    <property type="match status" value="1"/>
</dbReference>
<dbReference type="GO" id="GO:0006412">
    <property type="term" value="P:translation"/>
    <property type="evidence" value="ECO:0007669"/>
    <property type="project" value="UniProtKB-UniRule"/>
</dbReference>
<keyword evidence="9" id="KW-0472">Membrane</keyword>
<dbReference type="InterPro" id="IPR036870">
    <property type="entry name" value="Ribosomal_bS18_sf"/>
</dbReference>
<dbReference type="GO" id="GO:0070181">
    <property type="term" value="F:small ribosomal subunit rRNA binding"/>
    <property type="evidence" value="ECO:0007669"/>
    <property type="project" value="TreeGrafter"/>
</dbReference>
<evidence type="ECO:0000256" key="5">
    <source>
        <dbReference type="ARBA" id="ARBA00023274"/>
    </source>
</evidence>
<keyword evidence="10" id="KW-0150">Chloroplast</keyword>
<keyword evidence="7" id="KW-0699">rRNA-binding</keyword>
<dbReference type="HAMAP" id="MF_00270">
    <property type="entry name" value="Ribosomal_bS18"/>
    <property type="match status" value="1"/>
</dbReference>
<dbReference type="GO" id="GO:0003735">
    <property type="term" value="F:structural constituent of ribosome"/>
    <property type="evidence" value="ECO:0007669"/>
    <property type="project" value="InterPro"/>
</dbReference>
<evidence type="ECO:0000256" key="6">
    <source>
        <dbReference type="ARBA" id="ARBA00035266"/>
    </source>
</evidence>
<dbReference type="GeneID" id="8463265"/>
<dbReference type="GO" id="GO:0009507">
    <property type="term" value="C:chloroplast"/>
    <property type="evidence" value="ECO:0007669"/>
    <property type="project" value="UniProtKB-SubCell"/>
</dbReference>
<proteinExistence type="inferred from homology"/>
<gene>
    <name evidence="7 10" type="primary">rps18</name>
</gene>
<evidence type="ECO:0000256" key="3">
    <source>
        <dbReference type="ARBA" id="ARBA00022884"/>
    </source>
</evidence>
<accession>D0EVP8</accession>
<geneLocation type="chloroplast" evidence="10"/>
<dbReference type="AlphaFoldDB" id="D0EVP8"/>
<evidence type="ECO:0000256" key="7">
    <source>
        <dbReference type="HAMAP-Rule" id="MF_00270"/>
    </source>
</evidence>
<keyword evidence="10" id="KW-0934">Plastid</keyword>
<comment type="similarity">
    <text evidence="1 7 8">Belongs to the bacterial ribosomal protein bS18 family.</text>
</comment>
<dbReference type="GO" id="GO:0005763">
    <property type="term" value="C:mitochondrial small ribosomal subunit"/>
    <property type="evidence" value="ECO:0007669"/>
    <property type="project" value="TreeGrafter"/>
</dbReference>
<keyword evidence="5 7" id="KW-0687">Ribonucleoprotein</keyword>
<dbReference type="PANTHER" id="PTHR13479">
    <property type="entry name" value="30S RIBOSOMAL PROTEIN S18"/>
    <property type="match status" value="1"/>
</dbReference>
<reference evidence="10" key="1">
    <citation type="submission" date="2009-09" db="EMBL/GenBank/DDBJ databases">
        <authorList>
            <person name="Lv F."/>
            <person name="Xv W."/>
            <person name="Tian C."/>
            <person name="Wang G.C."/>
            <person name="Niu J.F."/>
            <person name="Pang G.H."/>
            <person name="Hu S.N."/>
        </authorList>
    </citation>
    <scope>NUCLEOTIDE SEQUENCE</scope>
</reference>
<feature type="transmembrane region" description="Helical" evidence="9">
    <location>
        <begin position="56"/>
        <end position="73"/>
    </location>
</feature>
<dbReference type="Gene3D" id="4.10.640.10">
    <property type="entry name" value="Ribosomal protein S18"/>
    <property type="match status" value="1"/>
</dbReference>
<dbReference type="NCBIfam" id="TIGR00165">
    <property type="entry name" value="S18"/>
    <property type="match status" value="1"/>
</dbReference>
<dbReference type="PANTHER" id="PTHR13479:SF40">
    <property type="entry name" value="SMALL RIBOSOMAL SUBUNIT PROTEIN BS18M"/>
    <property type="match status" value="1"/>
</dbReference>
<organism evidence="10">
    <name type="scientific">Bryopsis hypnoides</name>
    <name type="common">Green alga</name>
    <dbReference type="NCBI Taxonomy" id="222885"/>
    <lineage>
        <taxon>Eukaryota</taxon>
        <taxon>Viridiplantae</taxon>
        <taxon>Chlorophyta</taxon>
        <taxon>core chlorophytes</taxon>
        <taxon>Ulvophyceae</taxon>
        <taxon>TCBD clade</taxon>
        <taxon>Bryopsidales</taxon>
        <taxon>Bryopsidineae</taxon>
        <taxon>Bryopsidaceae</taxon>
        <taxon>Bryopsis</taxon>
    </lineage>
</organism>
<name>D0EVP8_BRYHP</name>
<dbReference type="InterPro" id="IPR018275">
    <property type="entry name" value="Ribosomal_bS18_CS"/>
</dbReference>
<keyword evidence="9" id="KW-0812">Transmembrane</keyword>
<comment type="subunit">
    <text evidence="2 7">Part of the 30S ribosomal subunit.</text>
</comment>
<evidence type="ECO:0000313" key="10">
    <source>
        <dbReference type="EMBL" id="ACX33771.1"/>
    </source>
</evidence>
<keyword evidence="9" id="KW-1133">Transmembrane helix</keyword>
<dbReference type="PRINTS" id="PR00974">
    <property type="entry name" value="RIBOSOMALS18"/>
</dbReference>
<dbReference type="EMBL" id="GQ892829">
    <property type="protein sequence ID" value="ACX33771.1"/>
    <property type="molecule type" value="Genomic_DNA"/>
</dbReference>
<keyword evidence="3 7" id="KW-0694">RNA-binding</keyword>